<evidence type="ECO:0000313" key="2">
    <source>
        <dbReference type="EMBL" id="KYN27113.1"/>
    </source>
</evidence>
<feature type="region of interest" description="Disordered" evidence="1">
    <location>
        <begin position="59"/>
        <end position="150"/>
    </location>
</feature>
<gene>
    <name evidence="2" type="ORF">ALC57_03456</name>
</gene>
<protein>
    <submittedName>
        <fullName evidence="2">Uncharacterized protein</fullName>
    </submittedName>
</protein>
<dbReference type="AlphaFoldDB" id="A0A195EFU5"/>
<accession>A0A195EFU5</accession>
<evidence type="ECO:0000313" key="3">
    <source>
        <dbReference type="Proteomes" id="UP000078492"/>
    </source>
</evidence>
<dbReference type="EMBL" id="KQ978957">
    <property type="protein sequence ID" value="KYN27113.1"/>
    <property type="molecule type" value="Genomic_DNA"/>
</dbReference>
<organism evidence="2 3">
    <name type="scientific">Trachymyrmex cornetzi</name>
    <dbReference type="NCBI Taxonomy" id="471704"/>
    <lineage>
        <taxon>Eukaryota</taxon>
        <taxon>Metazoa</taxon>
        <taxon>Ecdysozoa</taxon>
        <taxon>Arthropoda</taxon>
        <taxon>Hexapoda</taxon>
        <taxon>Insecta</taxon>
        <taxon>Pterygota</taxon>
        <taxon>Neoptera</taxon>
        <taxon>Endopterygota</taxon>
        <taxon>Hymenoptera</taxon>
        <taxon>Apocrita</taxon>
        <taxon>Aculeata</taxon>
        <taxon>Formicoidea</taxon>
        <taxon>Formicidae</taxon>
        <taxon>Myrmicinae</taxon>
        <taxon>Trachymyrmex</taxon>
    </lineage>
</organism>
<name>A0A195EFU5_9HYME</name>
<dbReference type="Proteomes" id="UP000078492">
    <property type="component" value="Unassembled WGS sequence"/>
</dbReference>
<keyword evidence="3" id="KW-1185">Reference proteome</keyword>
<reference evidence="2 3" key="1">
    <citation type="submission" date="2015-09" db="EMBL/GenBank/DDBJ databases">
        <title>Trachymyrmex cornetzi WGS genome.</title>
        <authorList>
            <person name="Nygaard S."/>
            <person name="Hu H."/>
            <person name="Boomsma J."/>
            <person name="Zhang G."/>
        </authorList>
    </citation>
    <scope>NUCLEOTIDE SEQUENCE [LARGE SCALE GENOMIC DNA]</scope>
    <source>
        <strain evidence="2">Tcor2-1</strain>
        <tissue evidence="2">Whole body</tissue>
    </source>
</reference>
<proteinExistence type="predicted"/>
<sequence length="150" mass="16597">MRMPGQVGAVNQKRTNREKYRLRDWLVGNEIKSPACKRRTAGQHPSVLTRDRIIYDQIARGRDARQQVSKTPKSRLAKSSKVSRESIAADAPPSRRAPPDKSGSMPEDDDAGHKHSRDKREEATSTTGGWEGGRVFLARSQPPAAPNAEA</sequence>
<evidence type="ECO:0000256" key="1">
    <source>
        <dbReference type="SAM" id="MobiDB-lite"/>
    </source>
</evidence>